<dbReference type="InterPro" id="IPR000595">
    <property type="entry name" value="cNMP-bd_dom"/>
</dbReference>
<evidence type="ECO:0000256" key="4">
    <source>
        <dbReference type="SAM" id="Phobius"/>
    </source>
</evidence>
<sequence>MSQSFWWALRNLSSFGSNLQTSLYTVEIFLSVMISISGMVLFLVYLNARVQESQELLDQSKSKKKQSQELLDQSESKKKQSLKLWLDKNEIRPNTDQMETIMNNIHKLEENKDIDVQNMLSILPVDDKKSIIQLLCLASLKKVPVFENIDQNILIAICDHLKPVTYTEDSYIVQEGRPLGKMLFIVEGLAWTYTTSNIIDVGTLKRGDYYGEEVLTWAFQPPSFSGLPISTRTVMSQEKIEAFAIRAGDLKSVVCKFRCHFRKKVDFSQLQLWENGASVMQSLKSQVIDITPCP</sequence>
<evidence type="ECO:0000256" key="3">
    <source>
        <dbReference type="SAM" id="Coils"/>
    </source>
</evidence>
<name>A0A2P6SGR6_ROSCH</name>
<dbReference type="Gramene" id="PRQ57816">
    <property type="protein sequence ID" value="PRQ57816"/>
    <property type="gene ID" value="RchiOBHm_Chr1g0352461"/>
</dbReference>
<evidence type="ECO:0000313" key="6">
    <source>
        <dbReference type="EMBL" id="PRQ57816.1"/>
    </source>
</evidence>
<keyword evidence="1" id="KW-0406">Ion transport</keyword>
<dbReference type="SUPFAM" id="SSF51206">
    <property type="entry name" value="cAMP-binding domain-like"/>
    <property type="match status" value="1"/>
</dbReference>
<keyword evidence="4" id="KW-0472">Membrane</keyword>
<dbReference type="PANTHER" id="PTHR45651">
    <property type="entry name" value="CYCLIC NUCLEOTIDE-GATED ION CHANNEL 15-RELATED-RELATED"/>
    <property type="match status" value="1"/>
</dbReference>
<dbReference type="GO" id="GO:0016020">
    <property type="term" value="C:membrane"/>
    <property type="evidence" value="ECO:0007669"/>
    <property type="project" value="UniProtKB-SubCell"/>
</dbReference>
<evidence type="ECO:0000313" key="7">
    <source>
        <dbReference type="Proteomes" id="UP000238479"/>
    </source>
</evidence>
<dbReference type="InterPro" id="IPR018490">
    <property type="entry name" value="cNMP-bd_dom_sf"/>
</dbReference>
<dbReference type="GO" id="GO:0034220">
    <property type="term" value="P:monoatomic ion transmembrane transport"/>
    <property type="evidence" value="ECO:0007669"/>
    <property type="project" value="UniProtKB-KW"/>
</dbReference>
<keyword evidence="4" id="KW-0812">Transmembrane</keyword>
<keyword evidence="3" id="KW-0175">Coiled coil</keyword>
<evidence type="ECO:0000259" key="5">
    <source>
        <dbReference type="PROSITE" id="PS50042"/>
    </source>
</evidence>
<proteinExistence type="predicted"/>
<organism evidence="6 7">
    <name type="scientific">Rosa chinensis</name>
    <name type="common">China rose</name>
    <dbReference type="NCBI Taxonomy" id="74649"/>
    <lineage>
        <taxon>Eukaryota</taxon>
        <taxon>Viridiplantae</taxon>
        <taxon>Streptophyta</taxon>
        <taxon>Embryophyta</taxon>
        <taxon>Tracheophyta</taxon>
        <taxon>Spermatophyta</taxon>
        <taxon>Magnoliopsida</taxon>
        <taxon>eudicotyledons</taxon>
        <taxon>Gunneridae</taxon>
        <taxon>Pentapetalae</taxon>
        <taxon>rosids</taxon>
        <taxon>fabids</taxon>
        <taxon>Rosales</taxon>
        <taxon>Rosaceae</taxon>
        <taxon>Rosoideae</taxon>
        <taxon>Rosoideae incertae sedis</taxon>
        <taxon>Rosa</taxon>
    </lineage>
</organism>
<feature type="domain" description="Cyclic nucleotide-binding" evidence="5">
    <location>
        <begin position="145"/>
        <end position="221"/>
    </location>
</feature>
<comment type="caution">
    <text evidence="6">The sequence shown here is derived from an EMBL/GenBank/DDBJ whole genome shotgun (WGS) entry which is preliminary data.</text>
</comment>
<dbReference type="OMA" id="DQMETIM"/>
<protein>
    <submittedName>
        <fullName evidence="6">Putative potassium channel, voltage-dependent, EAG</fullName>
    </submittedName>
</protein>
<accession>A0A2P6SGR6</accession>
<feature type="transmembrane region" description="Helical" evidence="4">
    <location>
        <begin position="23"/>
        <end position="46"/>
    </location>
</feature>
<feature type="coiled-coil region" evidence="3">
    <location>
        <begin position="50"/>
        <end position="77"/>
    </location>
</feature>
<reference evidence="6 7" key="1">
    <citation type="journal article" date="2018" name="Nat. Genet.">
        <title>The Rosa genome provides new insights in the design of modern roses.</title>
        <authorList>
            <person name="Bendahmane M."/>
        </authorList>
    </citation>
    <scope>NUCLEOTIDE SEQUENCE [LARGE SCALE GENOMIC DNA]</scope>
    <source>
        <strain evidence="7">cv. Old Blush</strain>
    </source>
</reference>
<dbReference type="SMART" id="SM00100">
    <property type="entry name" value="cNMP"/>
    <property type="match status" value="1"/>
</dbReference>
<evidence type="ECO:0000256" key="2">
    <source>
        <dbReference type="ARBA" id="ARBA00023303"/>
    </source>
</evidence>
<keyword evidence="4" id="KW-1133">Transmembrane helix</keyword>
<dbReference type="Gene3D" id="2.60.120.10">
    <property type="entry name" value="Jelly Rolls"/>
    <property type="match status" value="1"/>
</dbReference>
<dbReference type="PANTHER" id="PTHR45651:SF68">
    <property type="entry name" value="ION TRANSPORT DOMAIN-CONTAINING PROTEIN"/>
    <property type="match status" value="1"/>
</dbReference>
<dbReference type="Proteomes" id="UP000238479">
    <property type="component" value="Chromosome 1"/>
</dbReference>
<dbReference type="EMBL" id="PDCK01000039">
    <property type="protein sequence ID" value="PRQ57816.1"/>
    <property type="molecule type" value="Genomic_DNA"/>
</dbReference>
<gene>
    <name evidence="6" type="ORF">RchiOBHm_Chr1g0352461</name>
</gene>
<dbReference type="PROSITE" id="PS50042">
    <property type="entry name" value="CNMP_BINDING_3"/>
    <property type="match status" value="1"/>
</dbReference>
<keyword evidence="2 6" id="KW-0407">Ion channel</keyword>
<dbReference type="AlphaFoldDB" id="A0A2P6SGR6"/>
<keyword evidence="7" id="KW-1185">Reference proteome</keyword>
<dbReference type="CDD" id="cd00038">
    <property type="entry name" value="CAP_ED"/>
    <property type="match status" value="1"/>
</dbReference>
<evidence type="ECO:0000256" key="1">
    <source>
        <dbReference type="ARBA" id="ARBA00023286"/>
    </source>
</evidence>
<keyword evidence="1" id="KW-0813">Transport</keyword>
<dbReference type="InterPro" id="IPR014710">
    <property type="entry name" value="RmlC-like_jellyroll"/>
</dbReference>
<keyword evidence="1" id="KW-1071">Ligand-gated ion channel</keyword>